<evidence type="ECO:0000313" key="1">
    <source>
        <dbReference type="EMBL" id="KRZ46760.1"/>
    </source>
</evidence>
<dbReference type="Proteomes" id="UP000054721">
    <property type="component" value="Unassembled WGS sequence"/>
</dbReference>
<accession>A0A0V1KHV0</accession>
<name>A0A0V1KHV0_9BILA</name>
<dbReference type="EMBL" id="JYDW01002304">
    <property type="protein sequence ID" value="KRZ46760.1"/>
    <property type="molecule type" value="Genomic_DNA"/>
</dbReference>
<proteinExistence type="predicted"/>
<dbReference type="AlphaFoldDB" id="A0A0V1KHV0"/>
<comment type="caution">
    <text evidence="1">The sequence shown here is derived from an EMBL/GenBank/DDBJ whole genome shotgun (WGS) entry which is preliminary data.</text>
</comment>
<gene>
    <name evidence="1" type="ORF">T02_3143</name>
</gene>
<sequence>MATRACFFRLFAWKIVFQPFTLSQSVSLCLFIGELSQL</sequence>
<keyword evidence="2" id="KW-1185">Reference proteome</keyword>
<reference evidence="1 2" key="1">
    <citation type="submission" date="2015-05" db="EMBL/GenBank/DDBJ databases">
        <title>Evolution of Trichinella species and genotypes.</title>
        <authorList>
            <person name="Korhonen P.K."/>
            <person name="Edoardo P."/>
            <person name="Giuseppe L.R."/>
            <person name="Gasser R.B."/>
        </authorList>
    </citation>
    <scope>NUCLEOTIDE SEQUENCE [LARGE SCALE GENOMIC DNA]</scope>
    <source>
        <strain evidence="1">ISS10</strain>
    </source>
</reference>
<evidence type="ECO:0000313" key="2">
    <source>
        <dbReference type="Proteomes" id="UP000054721"/>
    </source>
</evidence>
<organism evidence="1 2">
    <name type="scientific">Trichinella nativa</name>
    <dbReference type="NCBI Taxonomy" id="6335"/>
    <lineage>
        <taxon>Eukaryota</taxon>
        <taxon>Metazoa</taxon>
        <taxon>Ecdysozoa</taxon>
        <taxon>Nematoda</taxon>
        <taxon>Enoplea</taxon>
        <taxon>Dorylaimia</taxon>
        <taxon>Trichinellida</taxon>
        <taxon>Trichinellidae</taxon>
        <taxon>Trichinella</taxon>
    </lineage>
</organism>
<protein>
    <submittedName>
        <fullName evidence="1">Uncharacterized protein</fullName>
    </submittedName>
</protein>